<dbReference type="AlphaFoldDB" id="A0A7W4VI22"/>
<dbReference type="EMBL" id="JACHWB010000001">
    <property type="protein sequence ID" value="MBB3017613.1"/>
    <property type="molecule type" value="Genomic_DNA"/>
</dbReference>
<proteinExistence type="predicted"/>
<evidence type="ECO:0000313" key="1">
    <source>
        <dbReference type="EMBL" id="MBB3017613.1"/>
    </source>
</evidence>
<dbReference type="Proteomes" id="UP000532010">
    <property type="component" value="Unassembled WGS sequence"/>
</dbReference>
<sequence length="192" mass="20604">MREQEGVVVLGFGPQPIDFISKAAKLCGKTAVMCPDTARMAGANLAAGTPAELAKLRERLEAGAVLEAKVAQADSGLSQNAIMWLATGERGTSSETLFTLTTGHDCTGDWGYSHPHDPDDLSRCRKLLDQCPELVSCLPRVAAAGPEWAALVPRWDELCALMDEESPDWREGRGSAPKTYALMKSIFASAQQ</sequence>
<organism evidence="1 2">
    <name type="scientific">Microvirga lupini</name>
    <dbReference type="NCBI Taxonomy" id="420324"/>
    <lineage>
        <taxon>Bacteria</taxon>
        <taxon>Pseudomonadati</taxon>
        <taxon>Pseudomonadota</taxon>
        <taxon>Alphaproteobacteria</taxon>
        <taxon>Hyphomicrobiales</taxon>
        <taxon>Methylobacteriaceae</taxon>
        <taxon>Microvirga</taxon>
    </lineage>
</organism>
<protein>
    <submittedName>
        <fullName evidence="1">Uncharacterized protein</fullName>
    </submittedName>
</protein>
<comment type="caution">
    <text evidence="1">The sequence shown here is derived from an EMBL/GenBank/DDBJ whole genome shotgun (WGS) entry which is preliminary data.</text>
</comment>
<dbReference type="RefSeq" id="WP_183447063.1">
    <property type="nucleotide sequence ID" value="NZ_JACHWB010000001.1"/>
</dbReference>
<keyword evidence="2" id="KW-1185">Reference proteome</keyword>
<evidence type="ECO:0000313" key="2">
    <source>
        <dbReference type="Proteomes" id="UP000532010"/>
    </source>
</evidence>
<accession>A0A7W4VI22</accession>
<name>A0A7W4VI22_9HYPH</name>
<gene>
    <name evidence="1" type="ORF">FHR70_000653</name>
</gene>
<reference evidence="1 2" key="1">
    <citation type="submission" date="2020-08" db="EMBL/GenBank/DDBJ databases">
        <title>The Agave Microbiome: Exploring the role of microbial communities in plant adaptations to desert environments.</title>
        <authorList>
            <person name="Partida-Martinez L.P."/>
        </authorList>
    </citation>
    <scope>NUCLEOTIDE SEQUENCE [LARGE SCALE GENOMIC DNA]</scope>
    <source>
        <strain evidence="1 2">AT3.9</strain>
    </source>
</reference>